<proteinExistence type="predicted"/>
<dbReference type="Pfam" id="PF03692">
    <property type="entry name" value="CxxCxxCC"/>
    <property type="match status" value="1"/>
</dbReference>
<sequence>MTRDLNSLDCQTCGACCSYSSEWPRFSTESDSDLDKIPAGLVAASLNGMRCEGNRCAALAGVVGTATACSVYAVRPEVCRTCMPGDEDCRMARRAFGLAA</sequence>
<dbReference type="AlphaFoldDB" id="A0A917DIE6"/>
<name>A0A917DIE6_9HYPH</name>
<dbReference type="Proteomes" id="UP000613160">
    <property type="component" value="Unassembled WGS sequence"/>
</dbReference>
<accession>A0A917DIE6</accession>
<evidence type="ECO:0000313" key="2">
    <source>
        <dbReference type="Proteomes" id="UP000613160"/>
    </source>
</evidence>
<evidence type="ECO:0008006" key="3">
    <source>
        <dbReference type="Google" id="ProtNLM"/>
    </source>
</evidence>
<protein>
    <recommendedName>
        <fullName evidence="3">YkgJ family cysteine cluster protein</fullName>
    </recommendedName>
</protein>
<dbReference type="EMBL" id="BMJJ01000022">
    <property type="protein sequence ID" value="GGD43005.1"/>
    <property type="molecule type" value="Genomic_DNA"/>
</dbReference>
<gene>
    <name evidence="1" type="ORF">GCM10011335_52080</name>
</gene>
<keyword evidence="2" id="KW-1185">Reference proteome</keyword>
<dbReference type="InterPro" id="IPR005358">
    <property type="entry name" value="Puta_zinc/iron-chelating_dom"/>
</dbReference>
<reference evidence="1" key="2">
    <citation type="submission" date="2020-09" db="EMBL/GenBank/DDBJ databases">
        <authorList>
            <person name="Sun Q."/>
            <person name="Zhou Y."/>
        </authorList>
    </citation>
    <scope>NUCLEOTIDE SEQUENCE</scope>
    <source>
        <strain evidence="1">CGMCC 1.15493</strain>
    </source>
</reference>
<reference evidence="1" key="1">
    <citation type="journal article" date="2014" name="Int. J. Syst. Evol. Microbiol.">
        <title>Complete genome sequence of Corynebacterium casei LMG S-19264T (=DSM 44701T), isolated from a smear-ripened cheese.</title>
        <authorList>
            <consortium name="US DOE Joint Genome Institute (JGI-PGF)"/>
            <person name="Walter F."/>
            <person name="Albersmeier A."/>
            <person name="Kalinowski J."/>
            <person name="Ruckert C."/>
        </authorList>
    </citation>
    <scope>NUCLEOTIDE SEQUENCE</scope>
    <source>
        <strain evidence="1">CGMCC 1.15493</strain>
    </source>
</reference>
<dbReference type="RefSeq" id="WP_188855368.1">
    <property type="nucleotide sequence ID" value="NZ_BMJJ01000022.1"/>
</dbReference>
<evidence type="ECO:0000313" key="1">
    <source>
        <dbReference type="EMBL" id="GGD43005.1"/>
    </source>
</evidence>
<comment type="caution">
    <text evidence="1">The sequence shown here is derived from an EMBL/GenBank/DDBJ whole genome shotgun (WGS) entry which is preliminary data.</text>
</comment>
<organism evidence="1 2">
    <name type="scientific">Aureimonas glaciei</name>
    <dbReference type="NCBI Taxonomy" id="1776957"/>
    <lineage>
        <taxon>Bacteria</taxon>
        <taxon>Pseudomonadati</taxon>
        <taxon>Pseudomonadota</taxon>
        <taxon>Alphaproteobacteria</taxon>
        <taxon>Hyphomicrobiales</taxon>
        <taxon>Aurantimonadaceae</taxon>
        <taxon>Aureimonas</taxon>
    </lineage>
</organism>